<evidence type="ECO:0000256" key="1">
    <source>
        <dbReference type="SAM" id="MobiDB-lite"/>
    </source>
</evidence>
<feature type="compositionally biased region" description="Polar residues" evidence="1">
    <location>
        <begin position="68"/>
        <end position="80"/>
    </location>
</feature>
<evidence type="ECO:0000313" key="2">
    <source>
        <dbReference type="EMBL" id="CAK0831499.1"/>
    </source>
</evidence>
<accession>A0ABN9SIH2</accession>
<feature type="compositionally biased region" description="Basic residues" evidence="1">
    <location>
        <begin position="1"/>
        <end position="17"/>
    </location>
</feature>
<feature type="region of interest" description="Disordered" evidence="1">
    <location>
        <begin position="1"/>
        <end position="103"/>
    </location>
</feature>
<dbReference type="Proteomes" id="UP001189429">
    <property type="component" value="Unassembled WGS sequence"/>
</dbReference>
<dbReference type="EMBL" id="CAUYUJ010011281">
    <property type="protein sequence ID" value="CAK0831499.1"/>
    <property type="molecule type" value="Genomic_DNA"/>
</dbReference>
<evidence type="ECO:0000313" key="3">
    <source>
        <dbReference type="Proteomes" id="UP001189429"/>
    </source>
</evidence>
<feature type="compositionally biased region" description="Low complexity" evidence="1">
    <location>
        <begin position="18"/>
        <end position="56"/>
    </location>
</feature>
<protein>
    <submittedName>
        <fullName evidence="2">Uncharacterized protein</fullName>
    </submittedName>
</protein>
<proteinExistence type="predicted"/>
<name>A0ABN9SIH2_9DINO</name>
<sequence>PRLARRRRPRGLPRRPARGQPRARGGAAARALGAAGAGQGALAPARPRRASGPGLRPRVRRPGERSSNAYATGSNQNVGNVVTDRRTTYVAQPPGGRSQISFG</sequence>
<reference evidence="2" key="1">
    <citation type="submission" date="2023-10" db="EMBL/GenBank/DDBJ databases">
        <authorList>
            <person name="Chen Y."/>
            <person name="Shah S."/>
            <person name="Dougan E. K."/>
            <person name="Thang M."/>
            <person name="Chan C."/>
        </authorList>
    </citation>
    <scope>NUCLEOTIDE SEQUENCE [LARGE SCALE GENOMIC DNA]</scope>
</reference>
<keyword evidence="3" id="KW-1185">Reference proteome</keyword>
<organism evidence="2 3">
    <name type="scientific">Prorocentrum cordatum</name>
    <dbReference type="NCBI Taxonomy" id="2364126"/>
    <lineage>
        <taxon>Eukaryota</taxon>
        <taxon>Sar</taxon>
        <taxon>Alveolata</taxon>
        <taxon>Dinophyceae</taxon>
        <taxon>Prorocentrales</taxon>
        <taxon>Prorocentraceae</taxon>
        <taxon>Prorocentrum</taxon>
    </lineage>
</organism>
<comment type="caution">
    <text evidence="2">The sequence shown here is derived from an EMBL/GenBank/DDBJ whole genome shotgun (WGS) entry which is preliminary data.</text>
</comment>
<gene>
    <name evidence="2" type="ORF">PCOR1329_LOCUS29800</name>
</gene>
<feature type="non-terminal residue" evidence="2">
    <location>
        <position position="1"/>
    </location>
</feature>